<comment type="caution">
    <text evidence="4">The sequence shown here is derived from an EMBL/GenBank/DDBJ whole genome shotgun (WGS) entry which is preliminary data.</text>
</comment>
<dbReference type="EMBL" id="JBEZNA010000024">
    <property type="protein sequence ID" value="MEU9578186.1"/>
    <property type="molecule type" value="Genomic_DNA"/>
</dbReference>
<proteinExistence type="predicted"/>
<keyword evidence="1" id="KW-0418">Kinase</keyword>
<evidence type="ECO:0000313" key="5">
    <source>
        <dbReference type="Proteomes" id="UP001551584"/>
    </source>
</evidence>
<dbReference type="PANTHER" id="PTHR35526">
    <property type="entry name" value="ANTI-SIGMA-F FACTOR RSBW-RELATED"/>
    <property type="match status" value="1"/>
</dbReference>
<dbReference type="InterPro" id="IPR050267">
    <property type="entry name" value="Anti-sigma-factor_SerPK"/>
</dbReference>
<feature type="compositionally biased region" description="Basic and acidic residues" evidence="2">
    <location>
        <begin position="172"/>
        <end position="181"/>
    </location>
</feature>
<evidence type="ECO:0000256" key="2">
    <source>
        <dbReference type="SAM" id="MobiDB-lite"/>
    </source>
</evidence>
<feature type="compositionally biased region" description="Basic and acidic residues" evidence="2">
    <location>
        <begin position="194"/>
        <end position="212"/>
    </location>
</feature>
<dbReference type="Proteomes" id="UP001551584">
    <property type="component" value="Unassembled WGS sequence"/>
</dbReference>
<reference evidence="4 5" key="1">
    <citation type="submission" date="2024-06" db="EMBL/GenBank/DDBJ databases">
        <title>The Natural Products Discovery Center: Release of the First 8490 Sequenced Strains for Exploring Actinobacteria Biosynthetic Diversity.</title>
        <authorList>
            <person name="Kalkreuter E."/>
            <person name="Kautsar S.A."/>
            <person name="Yang D."/>
            <person name="Bader C.D."/>
            <person name="Teijaro C.N."/>
            <person name="Fluegel L."/>
            <person name="Davis C.M."/>
            <person name="Simpson J.R."/>
            <person name="Lauterbach L."/>
            <person name="Steele A.D."/>
            <person name="Gui C."/>
            <person name="Meng S."/>
            <person name="Li G."/>
            <person name="Viehrig K."/>
            <person name="Ye F."/>
            <person name="Su P."/>
            <person name="Kiefer A.F."/>
            <person name="Nichols A."/>
            <person name="Cepeda A.J."/>
            <person name="Yan W."/>
            <person name="Fan B."/>
            <person name="Jiang Y."/>
            <person name="Adhikari A."/>
            <person name="Zheng C.-J."/>
            <person name="Schuster L."/>
            <person name="Cowan T.M."/>
            <person name="Smanski M.J."/>
            <person name="Chevrette M.G."/>
            <person name="De Carvalho L.P.S."/>
            <person name="Shen B."/>
        </authorList>
    </citation>
    <scope>NUCLEOTIDE SEQUENCE [LARGE SCALE GENOMIC DNA]</scope>
    <source>
        <strain evidence="4 5">NPDC048117</strain>
    </source>
</reference>
<organism evidence="4 5">
    <name type="scientific">Streptomyces chilikensis</name>
    <dbReference type="NCBI Taxonomy" id="1194079"/>
    <lineage>
        <taxon>Bacteria</taxon>
        <taxon>Bacillati</taxon>
        <taxon>Actinomycetota</taxon>
        <taxon>Actinomycetes</taxon>
        <taxon>Kitasatosporales</taxon>
        <taxon>Streptomycetaceae</taxon>
        <taxon>Streptomyces</taxon>
    </lineage>
</organism>
<feature type="domain" description="Histidine kinase/HSP90-like ATPase" evidence="3">
    <location>
        <begin position="20"/>
        <end position="123"/>
    </location>
</feature>
<evidence type="ECO:0000256" key="1">
    <source>
        <dbReference type="ARBA" id="ARBA00022527"/>
    </source>
</evidence>
<dbReference type="Pfam" id="PF13581">
    <property type="entry name" value="HATPase_c_2"/>
    <property type="match status" value="1"/>
</dbReference>
<evidence type="ECO:0000259" key="3">
    <source>
        <dbReference type="Pfam" id="PF13581"/>
    </source>
</evidence>
<protein>
    <submittedName>
        <fullName evidence="4">ATP-binding protein</fullName>
    </submittedName>
</protein>
<keyword evidence="1" id="KW-0723">Serine/threonine-protein kinase</keyword>
<dbReference type="RefSeq" id="WP_359271958.1">
    <property type="nucleotide sequence ID" value="NZ_JBEZNA010000024.1"/>
</dbReference>
<dbReference type="GO" id="GO:0005524">
    <property type="term" value="F:ATP binding"/>
    <property type="evidence" value="ECO:0007669"/>
    <property type="project" value="UniProtKB-KW"/>
</dbReference>
<dbReference type="PANTHER" id="PTHR35526:SF3">
    <property type="entry name" value="ANTI-SIGMA-F FACTOR RSBW"/>
    <property type="match status" value="1"/>
</dbReference>
<gene>
    <name evidence="4" type="ORF">AB0D95_13095</name>
</gene>
<name>A0ABV3EPY0_9ACTN</name>
<evidence type="ECO:0000313" key="4">
    <source>
        <dbReference type="EMBL" id="MEU9578186.1"/>
    </source>
</evidence>
<dbReference type="Gene3D" id="3.30.565.10">
    <property type="entry name" value="Histidine kinase-like ATPase, C-terminal domain"/>
    <property type="match status" value="1"/>
</dbReference>
<keyword evidence="1" id="KW-0808">Transferase</keyword>
<keyword evidence="4" id="KW-0067">ATP-binding</keyword>
<keyword evidence="5" id="KW-1185">Reference proteome</keyword>
<dbReference type="InterPro" id="IPR036890">
    <property type="entry name" value="HATPase_C_sf"/>
</dbReference>
<dbReference type="CDD" id="cd16936">
    <property type="entry name" value="HATPase_RsbW-like"/>
    <property type="match status" value="1"/>
</dbReference>
<accession>A0ABV3EPY0</accession>
<dbReference type="InterPro" id="IPR003594">
    <property type="entry name" value="HATPase_dom"/>
</dbReference>
<feature type="region of interest" description="Disordered" evidence="2">
    <location>
        <begin position="159"/>
        <end position="229"/>
    </location>
</feature>
<keyword evidence="4" id="KW-0547">Nucleotide-binding</keyword>
<sequence>MRQKTTRLRDAAPRFDAVLPCTPRGAREARRRATAWLAICGVPAETLDPAAHVIGELTGNAATHGRVRGRDFLISVRLSPTTVRIEVTDTRSDELPGPTVGLPGHDAESGRGLYLVEVLADRWGVVVGPVPRKTVWAELGLAADEAGATTDEITRYRLRQESSDASSQGETDLGHDNERAGRVSAGRPTWAVGDDPRGPIERPGEDCADERCSGPGDGSATPVHLAGHS</sequence>